<evidence type="ECO:0000313" key="6">
    <source>
        <dbReference type="Proteomes" id="UP000308444"/>
    </source>
</evidence>
<dbReference type="SUPFAM" id="SSF55186">
    <property type="entry name" value="ThrRS/AlaRS common domain"/>
    <property type="match status" value="1"/>
</dbReference>
<dbReference type="InterPro" id="IPR012947">
    <property type="entry name" value="tRNA_SAD"/>
</dbReference>
<reference evidence="5 6" key="1">
    <citation type="journal article" date="2019" name="Environ. Microbiol.">
        <title>An active ?-lactamase is a part of an orchestrated cell wall stress resistance network of Bacillus subtilis and related rhizosphere species.</title>
        <authorList>
            <person name="Bucher T."/>
            <person name="Keren-Paz A."/>
            <person name="Hausser J."/>
            <person name="Olender T."/>
            <person name="Cytryn E."/>
            <person name="Kolodkin-Gal I."/>
        </authorList>
    </citation>
    <scope>NUCLEOTIDE SEQUENCE [LARGE SCALE GENOMIC DNA]</scope>
    <source>
        <strain evidence="5 6">I32</strain>
    </source>
</reference>
<gene>
    <name evidence="5" type="ORF">FC695_33610</name>
</gene>
<dbReference type="PANTHER" id="PTHR43462:SF1">
    <property type="entry name" value="ALANYL-TRNA EDITING PROTEIN AARSD1"/>
    <property type="match status" value="1"/>
</dbReference>
<dbReference type="Pfam" id="PF07973">
    <property type="entry name" value="tRNA_SAD"/>
    <property type="match status" value="1"/>
</dbReference>
<evidence type="ECO:0000256" key="3">
    <source>
        <dbReference type="ARBA" id="ARBA00022833"/>
    </source>
</evidence>
<sequence>SQIERDHARLELAFSPEIIEDIPFEELEQSLKNLLTISHDVYTKIIDREEAEQRDGIIKTVISLLPSSLNKIRLVQINDIDEQACGGTHVNNTTEIGNFSILKIQNKGAKKKRIKIELH</sequence>
<dbReference type="EMBL" id="SZOH01003313">
    <property type="protein sequence ID" value="TKI90928.1"/>
    <property type="molecule type" value="Genomic_DNA"/>
</dbReference>
<dbReference type="GO" id="GO:0043039">
    <property type="term" value="P:tRNA aminoacylation"/>
    <property type="evidence" value="ECO:0007669"/>
    <property type="project" value="InterPro"/>
</dbReference>
<comment type="caution">
    <text evidence="5">The sequence shown here is derived from an EMBL/GenBank/DDBJ whole genome shotgun (WGS) entry which is preliminary data.</text>
</comment>
<proteinExistence type="predicted"/>
<evidence type="ECO:0000259" key="4">
    <source>
        <dbReference type="SMART" id="SM00863"/>
    </source>
</evidence>
<dbReference type="Proteomes" id="UP000308444">
    <property type="component" value="Unassembled WGS sequence"/>
</dbReference>
<evidence type="ECO:0000256" key="1">
    <source>
        <dbReference type="ARBA" id="ARBA00001947"/>
    </source>
</evidence>
<dbReference type="AlphaFoldDB" id="A0A9X9A261"/>
<dbReference type="PANTHER" id="PTHR43462">
    <property type="entry name" value="ALANYL-TRNA EDITING PROTEIN"/>
    <property type="match status" value="1"/>
</dbReference>
<organism evidence="5 6">
    <name type="scientific">Bacillus cereus</name>
    <dbReference type="NCBI Taxonomy" id="1396"/>
    <lineage>
        <taxon>Bacteria</taxon>
        <taxon>Bacillati</taxon>
        <taxon>Bacillota</taxon>
        <taxon>Bacilli</taxon>
        <taxon>Bacillales</taxon>
        <taxon>Bacillaceae</taxon>
        <taxon>Bacillus</taxon>
        <taxon>Bacillus cereus group</taxon>
    </lineage>
</organism>
<comment type="cofactor">
    <cofactor evidence="1">
        <name>Zn(2+)</name>
        <dbReference type="ChEBI" id="CHEBI:29105"/>
    </cofactor>
</comment>
<keyword evidence="2" id="KW-0479">Metal-binding</keyword>
<dbReference type="GO" id="GO:0046872">
    <property type="term" value="F:metal ion binding"/>
    <property type="evidence" value="ECO:0007669"/>
    <property type="project" value="UniProtKB-KW"/>
</dbReference>
<name>A0A9X9A261_BACCE</name>
<dbReference type="InterPro" id="IPR018163">
    <property type="entry name" value="Thr/Ala-tRNA-synth_IIc_edit"/>
</dbReference>
<dbReference type="InterPro" id="IPR051335">
    <property type="entry name" value="Alanyl-tRNA_Editing_Enzymes"/>
</dbReference>
<dbReference type="GO" id="GO:0002161">
    <property type="term" value="F:aminoacyl-tRNA deacylase activity"/>
    <property type="evidence" value="ECO:0007669"/>
    <property type="project" value="UniProtKB-ARBA"/>
</dbReference>
<dbReference type="Gene3D" id="3.30.980.10">
    <property type="entry name" value="Threonyl-trna Synthetase, Chain A, domain 2"/>
    <property type="match status" value="1"/>
</dbReference>
<evidence type="ECO:0000256" key="2">
    <source>
        <dbReference type="ARBA" id="ARBA00022723"/>
    </source>
</evidence>
<dbReference type="SMART" id="SM00863">
    <property type="entry name" value="tRNA_SAD"/>
    <property type="match status" value="1"/>
</dbReference>
<evidence type="ECO:0000313" key="5">
    <source>
        <dbReference type="EMBL" id="TKI90928.1"/>
    </source>
</evidence>
<feature type="domain" description="Threonyl/alanyl tRNA synthetase SAD" evidence="4">
    <location>
        <begin position="72"/>
        <end position="115"/>
    </location>
</feature>
<dbReference type="GO" id="GO:0005524">
    <property type="term" value="F:ATP binding"/>
    <property type="evidence" value="ECO:0007669"/>
    <property type="project" value="InterPro"/>
</dbReference>
<protein>
    <submittedName>
        <fullName evidence="5">Alanyl-tRNA editing protein</fullName>
    </submittedName>
</protein>
<accession>A0A9X9A261</accession>
<feature type="non-terminal residue" evidence="5">
    <location>
        <position position="1"/>
    </location>
</feature>
<dbReference type="GO" id="GO:0004812">
    <property type="term" value="F:aminoacyl-tRNA ligase activity"/>
    <property type="evidence" value="ECO:0007669"/>
    <property type="project" value="InterPro"/>
</dbReference>
<keyword evidence="3" id="KW-0862">Zinc</keyword>